<evidence type="ECO:0000313" key="1">
    <source>
        <dbReference type="EMBL" id="AUZ94926.1"/>
    </source>
</evidence>
<organism evidence="1 2">
    <name type="scientific">Agrobacterium phage Atu_ph07</name>
    <dbReference type="NCBI Taxonomy" id="2024264"/>
    <lineage>
        <taxon>Viruses</taxon>
        <taxon>Duplodnaviria</taxon>
        <taxon>Heunggongvirae</taxon>
        <taxon>Uroviricota</taxon>
        <taxon>Caudoviricetes</taxon>
        <taxon>Polybotosvirus</taxon>
        <taxon>Polybotosvirus Atuph07</taxon>
    </lineage>
</organism>
<protein>
    <submittedName>
        <fullName evidence="1">Uncharacterized protein</fullName>
    </submittedName>
</protein>
<dbReference type="KEGG" id="vg:40088140"/>
<proteinExistence type="predicted"/>
<evidence type="ECO:0000313" key="2">
    <source>
        <dbReference type="Proteomes" id="UP000223025"/>
    </source>
</evidence>
<dbReference type="GeneID" id="40088140"/>
<accession>A0A2L0UZG2</accession>
<keyword evidence="2" id="KW-1185">Reference proteome</keyword>
<dbReference type="RefSeq" id="YP_009611802.1">
    <property type="nucleotide sequence ID" value="NC_042013.1"/>
</dbReference>
<name>A0A2L0UZG2_9CAUD</name>
<reference evidence="1 2" key="1">
    <citation type="submission" date="2017-06" db="EMBL/GenBank/DDBJ databases">
        <authorList>
            <person name="Kim H.J."/>
            <person name="Triplett B.A."/>
        </authorList>
    </citation>
    <scope>NUCLEOTIDE SEQUENCE [LARGE SCALE GENOMIC DNA]</scope>
</reference>
<dbReference type="EMBL" id="MF403008">
    <property type="protein sequence ID" value="AUZ94926.1"/>
    <property type="molecule type" value="Genomic_DNA"/>
</dbReference>
<dbReference type="Proteomes" id="UP000223025">
    <property type="component" value="Segment"/>
</dbReference>
<sequence>MRRYKEYSENIYIINVKPEDTKHLNLGDDTQLISDTGRKLYRFEENGEEMITLFPILTAGGDVKCLLYPGFGRYTKFDSPEVFLKISRRINRSFEVEKIMLQYVTWFHDRPNDYVDISHQIHEPMRNMLLDGLTITECSILGIDDLKLARELSKNGSK</sequence>